<keyword evidence="3 6" id="KW-0812">Transmembrane</keyword>
<evidence type="ECO:0000313" key="8">
    <source>
        <dbReference type="Proteomes" id="UP001196530"/>
    </source>
</evidence>
<dbReference type="GO" id="GO:0016020">
    <property type="term" value="C:membrane"/>
    <property type="evidence" value="ECO:0007669"/>
    <property type="project" value="UniProtKB-SubCell"/>
</dbReference>
<comment type="subcellular location">
    <subcellularLocation>
        <location evidence="1">Membrane</location>
        <topology evidence="1">Multi-pass membrane protein</topology>
    </subcellularLocation>
</comment>
<dbReference type="AlphaFoldDB" id="A0AAN6I2V6"/>
<evidence type="ECO:0000256" key="5">
    <source>
        <dbReference type="ARBA" id="ARBA00023136"/>
    </source>
</evidence>
<feature type="transmembrane region" description="Helical" evidence="6">
    <location>
        <begin position="86"/>
        <end position="105"/>
    </location>
</feature>
<keyword evidence="2" id="KW-0813">Transport</keyword>
<organism evidence="7 8">
    <name type="scientific">Pichia angusta</name>
    <name type="common">Yeast</name>
    <name type="synonym">Hansenula polymorpha</name>
    <dbReference type="NCBI Taxonomy" id="870730"/>
    <lineage>
        <taxon>Eukaryota</taxon>
        <taxon>Fungi</taxon>
        <taxon>Dikarya</taxon>
        <taxon>Ascomycota</taxon>
        <taxon>Saccharomycotina</taxon>
        <taxon>Pichiomycetes</taxon>
        <taxon>Pichiales</taxon>
        <taxon>Pichiaceae</taxon>
        <taxon>Ogataea</taxon>
    </lineage>
</organism>
<evidence type="ECO:0000256" key="6">
    <source>
        <dbReference type="SAM" id="Phobius"/>
    </source>
</evidence>
<dbReference type="InterPro" id="IPR011701">
    <property type="entry name" value="MFS"/>
</dbReference>
<dbReference type="Proteomes" id="UP001196530">
    <property type="component" value="Unassembled WGS sequence"/>
</dbReference>
<comment type="caution">
    <text evidence="7">The sequence shown here is derived from an EMBL/GenBank/DDBJ whole genome shotgun (WGS) entry which is preliminary data.</text>
</comment>
<evidence type="ECO:0000256" key="2">
    <source>
        <dbReference type="ARBA" id="ARBA00022448"/>
    </source>
</evidence>
<dbReference type="PANTHER" id="PTHR43791:SF24">
    <property type="entry name" value="NICOTINIC ACID PLASMA MEMBRANE TRANSPORTER"/>
    <property type="match status" value="1"/>
</dbReference>
<sequence>MFGMPNTPEEVAHGEEEMRVLEWRGEQRRLFMMKGDKKSEALAALRDPKVYLSTIIQFCQDILMYGFSTFLPSILKSDLGYTSLQAQYLTVPCYMFSGTVFILAARVSDKTRIRGPLIILLDLFGIVGYALLLGGTSSGVKYFACYLICMCLYVPGLNEAWLATNLAPRFKRAVGLGINQTLGNVAGVVSAQVYRDPPKYVLGHAFTLGCIGMGILCSALSTVLLARRNRANIRACETGVDGRGIKRDIGDDSIEFRFVT</sequence>
<dbReference type="GO" id="GO:0022857">
    <property type="term" value="F:transmembrane transporter activity"/>
    <property type="evidence" value="ECO:0007669"/>
    <property type="project" value="InterPro"/>
</dbReference>
<feature type="transmembrane region" description="Helical" evidence="6">
    <location>
        <begin position="140"/>
        <end position="161"/>
    </location>
</feature>
<dbReference type="PANTHER" id="PTHR43791">
    <property type="entry name" value="PERMEASE-RELATED"/>
    <property type="match status" value="1"/>
</dbReference>
<proteinExistence type="predicted"/>
<evidence type="ECO:0000313" key="7">
    <source>
        <dbReference type="EMBL" id="KAG7814912.1"/>
    </source>
</evidence>
<evidence type="ECO:0000256" key="1">
    <source>
        <dbReference type="ARBA" id="ARBA00004141"/>
    </source>
</evidence>
<reference evidence="7" key="1">
    <citation type="journal article" date="2021" name="G3 (Bethesda)">
        <title>Genomic diversity, chromosomal rearrangements, and interspecies hybridization in the ogataea polymorpha species complex.</title>
        <authorList>
            <person name="Hanson S.J."/>
            <person name="Cinneide E.O."/>
            <person name="Salzberg L.I."/>
            <person name="Wolfe K.H."/>
            <person name="McGowan J."/>
            <person name="Fitzpatrick D.A."/>
            <person name="Matlin K."/>
        </authorList>
    </citation>
    <scope>NUCLEOTIDE SEQUENCE</scope>
    <source>
        <strain evidence="7">61-244</strain>
    </source>
</reference>
<keyword evidence="4 6" id="KW-1133">Transmembrane helix</keyword>
<accession>A0AAN6I2V6</accession>
<feature type="transmembrane region" description="Helical" evidence="6">
    <location>
        <begin position="200"/>
        <end position="225"/>
    </location>
</feature>
<feature type="transmembrane region" description="Helical" evidence="6">
    <location>
        <begin position="173"/>
        <end position="194"/>
    </location>
</feature>
<dbReference type="InterPro" id="IPR036259">
    <property type="entry name" value="MFS_trans_sf"/>
</dbReference>
<dbReference type="FunFam" id="1.20.1250.20:FF:000013">
    <property type="entry name" value="MFS general substrate transporter"/>
    <property type="match status" value="1"/>
</dbReference>
<protein>
    <submittedName>
        <fullName evidence="7">Uncharacterized protein</fullName>
    </submittedName>
</protein>
<dbReference type="GeneID" id="66129480"/>
<dbReference type="SUPFAM" id="SSF103473">
    <property type="entry name" value="MFS general substrate transporter"/>
    <property type="match status" value="1"/>
</dbReference>
<keyword evidence="5 6" id="KW-0472">Membrane</keyword>
<dbReference type="Pfam" id="PF07690">
    <property type="entry name" value="MFS_1"/>
    <property type="match status" value="1"/>
</dbReference>
<dbReference type="EMBL" id="JAHLUX010000034">
    <property type="protein sequence ID" value="KAG7814912.1"/>
    <property type="molecule type" value="Genomic_DNA"/>
</dbReference>
<dbReference type="RefSeq" id="XP_043057263.1">
    <property type="nucleotide sequence ID" value="XM_043206237.1"/>
</dbReference>
<name>A0AAN6I2V6_PICAN</name>
<gene>
    <name evidence="7" type="ORF">KL928_005431</name>
</gene>
<evidence type="ECO:0000256" key="4">
    <source>
        <dbReference type="ARBA" id="ARBA00022989"/>
    </source>
</evidence>
<dbReference type="Gene3D" id="1.20.1250.20">
    <property type="entry name" value="MFS general substrate transporter like domains"/>
    <property type="match status" value="1"/>
</dbReference>
<feature type="transmembrane region" description="Helical" evidence="6">
    <location>
        <begin position="117"/>
        <end position="134"/>
    </location>
</feature>
<evidence type="ECO:0000256" key="3">
    <source>
        <dbReference type="ARBA" id="ARBA00022692"/>
    </source>
</evidence>